<dbReference type="GO" id="GO:0031838">
    <property type="term" value="C:haptoglobin-hemoglobin complex"/>
    <property type="evidence" value="ECO:0000318"/>
    <property type="project" value="GO_Central"/>
</dbReference>
<evidence type="ECO:0000256" key="4">
    <source>
        <dbReference type="ARBA" id="ARBA00022621"/>
    </source>
</evidence>
<dbReference type="InterPro" id="IPR009050">
    <property type="entry name" value="Globin-like_sf"/>
</dbReference>
<dbReference type="Ensembl" id="ENSLOCT00000009430.1">
    <property type="protein sequence ID" value="ENSLOCP00000009419.1"/>
    <property type="gene ID" value="ENSLOCG00000007756.1"/>
</dbReference>
<dbReference type="PRINTS" id="PR00612">
    <property type="entry name" value="ALPHAHAEM"/>
</dbReference>
<dbReference type="GeneTree" id="ENSGT00940000163288"/>
<evidence type="ECO:0000256" key="5">
    <source>
        <dbReference type="ARBA" id="ARBA00022723"/>
    </source>
</evidence>
<dbReference type="STRING" id="7918.ENSLOCP00000009419"/>
<dbReference type="CDD" id="cd08927">
    <property type="entry name" value="Hb-alpha-like"/>
    <property type="match status" value="1"/>
</dbReference>
<dbReference type="InterPro" id="IPR002338">
    <property type="entry name" value="Hemoglobin_a-typ"/>
</dbReference>
<dbReference type="AlphaFoldDB" id="W5MM10"/>
<comment type="similarity">
    <text evidence="1 7">Belongs to the globin family.</text>
</comment>
<reference evidence="10" key="1">
    <citation type="submission" date="2011-12" db="EMBL/GenBank/DDBJ databases">
        <title>The Draft Genome of Lepisosteus oculatus.</title>
        <authorList>
            <consortium name="The Broad Institute Genome Assembly &amp; Analysis Group"/>
            <consortium name="Computational R&amp;D Group"/>
            <consortium name="and Sequencing Platform"/>
            <person name="Di Palma F."/>
            <person name="Alfoldi J."/>
            <person name="Johnson J."/>
            <person name="Berlin A."/>
            <person name="Gnerre S."/>
            <person name="Jaffe D."/>
            <person name="MacCallum I."/>
            <person name="Young S."/>
            <person name="Walker B.J."/>
            <person name="Lander E.S."/>
            <person name="Lindblad-Toh K."/>
        </authorList>
    </citation>
    <scope>NUCLEOTIDE SEQUENCE [LARGE SCALE GENOMIC DNA]</scope>
</reference>
<evidence type="ECO:0000259" key="8">
    <source>
        <dbReference type="PROSITE" id="PS01033"/>
    </source>
</evidence>
<keyword evidence="5" id="KW-0479">Metal-binding</keyword>
<evidence type="ECO:0000313" key="9">
    <source>
        <dbReference type="Ensembl" id="ENSLOCP00000009419.1"/>
    </source>
</evidence>
<evidence type="ECO:0000256" key="6">
    <source>
        <dbReference type="ARBA" id="ARBA00023004"/>
    </source>
</evidence>
<dbReference type="FunFam" id="1.10.490.10:FF:000002">
    <property type="entry name" value="Hemoglobin subunit alpha"/>
    <property type="match status" value="1"/>
</dbReference>
<dbReference type="EMBL" id="AHAT01013666">
    <property type="status" value="NOT_ANNOTATED_CDS"/>
    <property type="molecule type" value="Genomic_DNA"/>
</dbReference>
<keyword evidence="3 7" id="KW-0349">Heme</keyword>
<keyword evidence="10" id="KW-1185">Reference proteome</keyword>
<dbReference type="OMA" id="THTMILV"/>
<dbReference type="Pfam" id="PF00042">
    <property type="entry name" value="Globin"/>
    <property type="match status" value="1"/>
</dbReference>
<evidence type="ECO:0000256" key="3">
    <source>
        <dbReference type="ARBA" id="ARBA00022617"/>
    </source>
</evidence>
<dbReference type="Gene3D" id="1.10.490.10">
    <property type="entry name" value="Globins"/>
    <property type="match status" value="1"/>
</dbReference>
<dbReference type="GO" id="GO:0005344">
    <property type="term" value="F:oxygen carrier activity"/>
    <property type="evidence" value="ECO:0000318"/>
    <property type="project" value="GO_Central"/>
</dbReference>
<dbReference type="PANTHER" id="PTHR11442">
    <property type="entry name" value="HEMOGLOBIN FAMILY MEMBER"/>
    <property type="match status" value="1"/>
</dbReference>
<dbReference type="InterPro" id="IPR000971">
    <property type="entry name" value="Globin"/>
</dbReference>
<dbReference type="eggNOG" id="KOG3378">
    <property type="taxonomic scope" value="Eukaryota"/>
</dbReference>
<dbReference type="GO" id="GO:0019825">
    <property type="term" value="F:oxygen binding"/>
    <property type="evidence" value="ECO:0007669"/>
    <property type="project" value="InterPro"/>
</dbReference>
<dbReference type="SUPFAM" id="SSF46458">
    <property type="entry name" value="Globin-like"/>
    <property type="match status" value="1"/>
</dbReference>
<dbReference type="GO" id="GO:0046872">
    <property type="term" value="F:metal ion binding"/>
    <property type="evidence" value="ECO:0007669"/>
    <property type="project" value="UniProtKB-KW"/>
</dbReference>
<dbReference type="GO" id="GO:0005833">
    <property type="term" value="C:hemoglobin complex"/>
    <property type="evidence" value="ECO:0000318"/>
    <property type="project" value="GO_Central"/>
</dbReference>
<dbReference type="Bgee" id="ENSLOCG00000007756">
    <property type="expression patterns" value="Expressed in larva and 10 other cell types or tissues"/>
</dbReference>
<sequence length="144" mass="15561">TMSLSTADKDNITKTWAKVSPKAAQIGAEAFGRLLIVFPQTKIYFTHFADLSPSSAQVKAHGAKVMGAIAQAVSHLDNLSEALSKLSELHAYNLRVDPVNFKLLGHTLLVSLSASLGADFTPEAHVAWDKFLANIALVLAEKYR</sequence>
<evidence type="ECO:0000256" key="1">
    <source>
        <dbReference type="ARBA" id="ARBA00008705"/>
    </source>
</evidence>
<dbReference type="HOGENOM" id="CLU_003827_10_2_1"/>
<dbReference type="InterPro" id="IPR050056">
    <property type="entry name" value="Hemoglobin_oxygen_transport"/>
</dbReference>
<name>W5MM10_LEPOC</name>
<dbReference type="PROSITE" id="PS01033">
    <property type="entry name" value="GLOBIN"/>
    <property type="match status" value="1"/>
</dbReference>
<feature type="domain" description="Globin" evidence="8">
    <location>
        <begin position="3"/>
        <end position="144"/>
    </location>
</feature>
<dbReference type="Proteomes" id="UP000018468">
    <property type="component" value="Linkage group LG13"/>
</dbReference>
<dbReference type="InParanoid" id="W5MM10"/>
<reference evidence="9" key="2">
    <citation type="submission" date="2025-08" db="UniProtKB">
        <authorList>
            <consortium name="Ensembl"/>
        </authorList>
    </citation>
    <scope>IDENTIFICATION</scope>
</reference>
<accession>W5MM10</accession>
<organism evidence="9 10">
    <name type="scientific">Lepisosteus oculatus</name>
    <name type="common">Spotted gar</name>
    <dbReference type="NCBI Taxonomy" id="7918"/>
    <lineage>
        <taxon>Eukaryota</taxon>
        <taxon>Metazoa</taxon>
        <taxon>Chordata</taxon>
        <taxon>Craniata</taxon>
        <taxon>Vertebrata</taxon>
        <taxon>Euteleostomi</taxon>
        <taxon>Actinopterygii</taxon>
        <taxon>Neopterygii</taxon>
        <taxon>Holostei</taxon>
        <taxon>Semionotiformes</taxon>
        <taxon>Lepisosteidae</taxon>
        <taxon>Lepisosteus</taxon>
    </lineage>
</organism>
<keyword evidence="6" id="KW-0408">Iron</keyword>
<proteinExistence type="inferred from homology"/>
<dbReference type="InterPro" id="IPR012292">
    <property type="entry name" value="Globin/Proto"/>
</dbReference>
<reference evidence="9" key="3">
    <citation type="submission" date="2025-09" db="UniProtKB">
        <authorList>
            <consortium name="Ensembl"/>
        </authorList>
    </citation>
    <scope>IDENTIFICATION</scope>
</reference>
<dbReference type="FunCoup" id="W5MM10">
    <property type="interactions" value="493"/>
</dbReference>
<keyword evidence="2 7" id="KW-0813">Transport</keyword>
<evidence type="ECO:0000256" key="7">
    <source>
        <dbReference type="RuleBase" id="RU000356"/>
    </source>
</evidence>
<keyword evidence="4 7" id="KW-0561">Oxygen transport</keyword>
<dbReference type="PANTHER" id="PTHR11442:SF41">
    <property type="entry name" value="HEMOGLOBIN SUBUNIT ZETA"/>
    <property type="match status" value="1"/>
</dbReference>
<dbReference type="GO" id="GO:0020037">
    <property type="term" value="F:heme binding"/>
    <property type="evidence" value="ECO:0000318"/>
    <property type="project" value="GO_Central"/>
</dbReference>
<evidence type="ECO:0000313" key="10">
    <source>
        <dbReference type="Proteomes" id="UP000018468"/>
    </source>
</evidence>
<protein>
    <submittedName>
        <fullName evidence="9">Hemoglobin, alpha embryonic 5</fullName>
    </submittedName>
</protein>
<dbReference type="GO" id="GO:0015671">
    <property type="term" value="P:oxygen transport"/>
    <property type="evidence" value="ECO:0000318"/>
    <property type="project" value="GO_Central"/>
</dbReference>
<dbReference type="GO" id="GO:0048821">
    <property type="term" value="P:erythrocyte development"/>
    <property type="evidence" value="ECO:0000318"/>
    <property type="project" value="GO_Central"/>
</dbReference>
<evidence type="ECO:0000256" key="2">
    <source>
        <dbReference type="ARBA" id="ARBA00022448"/>
    </source>
</evidence>